<dbReference type="Pfam" id="PF00400">
    <property type="entry name" value="WD40"/>
    <property type="match status" value="3"/>
</dbReference>
<dbReference type="Proteomes" id="UP000242180">
    <property type="component" value="Unassembled WGS sequence"/>
</dbReference>
<comment type="caution">
    <text evidence="4">The sequence shown here is derived from an EMBL/GenBank/DDBJ whole genome shotgun (WGS) entry which is preliminary data.</text>
</comment>
<evidence type="ECO:0000313" key="4">
    <source>
        <dbReference type="EMBL" id="ORY93564.1"/>
    </source>
</evidence>
<dbReference type="AlphaFoldDB" id="A0A1X2H573"/>
<dbReference type="Gene3D" id="2.130.10.10">
    <property type="entry name" value="YVTN repeat-like/Quinoprotein amine dehydrogenase"/>
    <property type="match status" value="1"/>
</dbReference>
<accession>A0A1X2H573</accession>
<reference evidence="4 5" key="1">
    <citation type="submission" date="2016-07" db="EMBL/GenBank/DDBJ databases">
        <title>Pervasive Adenine N6-methylation of Active Genes in Fungi.</title>
        <authorList>
            <consortium name="DOE Joint Genome Institute"/>
            <person name="Mondo S.J."/>
            <person name="Dannebaum R.O."/>
            <person name="Kuo R.C."/>
            <person name="Labutti K."/>
            <person name="Haridas S."/>
            <person name="Kuo A."/>
            <person name="Salamov A."/>
            <person name="Ahrendt S.R."/>
            <person name="Lipzen A."/>
            <person name="Sullivan W."/>
            <person name="Andreopoulos W.B."/>
            <person name="Clum A."/>
            <person name="Lindquist E."/>
            <person name="Daum C."/>
            <person name="Ramamoorthy G.K."/>
            <person name="Gryganskyi A."/>
            <person name="Culley D."/>
            <person name="Magnuson J.K."/>
            <person name="James T.Y."/>
            <person name="O'Malley M.A."/>
            <person name="Stajich J.E."/>
            <person name="Spatafora J.W."/>
            <person name="Visel A."/>
            <person name="Grigoriev I.V."/>
        </authorList>
    </citation>
    <scope>NUCLEOTIDE SEQUENCE [LARGE SCALE GENOMIC DNA]</scope>
    <source>
        <strain evidence="4 5">NRRL 2496</strain>
    </source>
</reference>
<keyword evidence="2" id="KW-0677">Repeat</keyword>
<dbReference type="EMBL" id="MCGN01000009">
    <property type="protein sequence ID" value="ORY93564.1"/>
    <property type="molecule type" value="Genomic_DNA"/>
</dbReference>
<proteinExistence type="predicted"/>
<dbReference type="InterPro" id="IPR015943">
    <property type="entry name" value="WD40/YVTN_repeat-like_dom_sf"/>
</dbReference>
<dbReference type="PROSITE" id="PS50294">
    <property type="entry name" value="WD_REPEATS_REGION"/>
    <property type="match status" value="1"/>
</dbReference>
<dbReference type="OrthoDB" id="3367at2759"/>
<evidence type="ECO:0000313" key="5">
    <source>
        <dbReference type="Proteomes" id="UP000242180"/>
    </source>
</evidence>
<evidence type="ECO:0000256" key="1">
    <source>
        <dbReference type="ARBA" id="ARBA00022574"/>
    </source>
</evidence>
<gene>
    <name evidence="4" type="ORF">BCR43DRAFT_497158</name>
</gene>
<name>A0A1X2H573_SYNRA</name>
<keyword evidence="5" id="KW-1185">Reference proteome</keyword>
<evidence type="ECO:0000256" key="2">
    <source>
        <dbReference type="ARBA" id="ARBA00022737"/>
    </source>
</evidence>
<dbReference type="SUPFAM" id="SSF50978">
    <property type="entry name" value="WD40 repeat-like"/>
    <property type="match status" value="1"/>
</dbReference>
<dbReference type="InterPro" id="IPR051362">
    <property type="entry name" value="WD_repeat_creC_regulators"/>
</dbReference>
<dbReference type="SMART" id="SM00320">
    <property type="entry name" value="WD40"/>
    <property type="match status" value="3"/>
</dbReference>
<dbReference type="InterPro" id="IPR036322">
    <property type="entry name" value="WD40_repeat_dom_sf"/>
</dbReference>
<dbReference type="GO" id="GO:0051286">
    <property type="term" value="C:cell tip"/>
    <property type="evidence" value="ECO:0007669"/>
    <property type="project" value="TreeGrafter"/>
</dbReference>
<keyword evidence="1 3" id="KW-0853">WD repeat</keyword>
<dbReference type="GO" id="GO:0032153">
    <property type="term" value="C:cell division site"/>
    <property type="evidence" value="ECO:0007669"/>
    <property type="project" value="TreeGrafter"/>
</dbReference>
<dbReference type="InParanoid" id="A0A1X2H573"/>
<dbReference type="PANTHER" id="PTHR14107">
    <property type="entry name" value="WD REPEAT PROTEIN"/>
    <property type="match status" value="1"/>
</dbReference>
<dbReference type="PANTHER" id="PTHR14107:SF16">
    <property type="entry name" value="AT02583P"/>
    <property type="match status" value="1"/>
</dbReference>
<dbReference type="GO" id="GO:0045013">
    <property type="term" value="P:carbon catabolite repression of transcription"/>
    <property type="evidence" value="ECO:0007669"/>
    <property type="project" value="TreeGrafter"/>
</dbReference>
<dbReference type="STRING" id="13706.A0A1X2H573"/>
<dbReference type="GO" id="GO:0005634">
    <property type="term" value="C:nucleus"/>
    <property type="evidence" value="ECO:0007669"/>
    <property type="project" value="TreeGrafter"/>
</dbReference>
<evidence type="ECO:0000256" key="3">
    <source>
        <dbReference type="PROSITE-ProRule" id="PRU00221"/>
    </source>
</evidence>
<sequence length="299" mass="33661">MNASAVTMIRWLQGSENLFLVAFEDGSMMVFDKDKEDEPFHPGDATSVGKHYMSHRQLVLDNKPVFQVTKPSARVSVKCNPVSHWKISDKSIAAFAFSPDCQHVAVVGYDGLLRVINFVQESLHDIYQAYYGGLTCVAWSPDGRYILTGGEDDLVTIWAFREQRIIARCQGHSSWVTGVAFDAWRSDDKVYRFASVGEDCKLVLWDFSVNTLHRPKARANTRHRGASVSSHSAPTHLLNAPTIHAVAPKTQVAFLQPTMVKTVHADPCVGVYFREEAIITTDRRGRVSLWQRPQRSQQR</sequence>
<dbReference type="PROSITE" id="PS50082">
    <property type="entry name" value="WD_REPEATS_2"/>
    <property type="match status" value="1"/>
</dbReference>
<feature type="repeat" description="WD" evidence="3">
    <location>
        <begin position="127"/>
        <end position="168"/>
    </location>
</feature>
<organism evidence="4 5">
    <name type="scientific">Syncephalastrum racemosum</name>
    <name type="common">Filamentous fungus</name>
    <dbReference type="NCBI Taxonomy" id="13706"/>
    <lineage>
        <taxon>Eukaryota</taxon>
        <taxon>Fungi</taxon>
        <taxon>Fungi incertae sedis</taxon>
        <taxon>Mucoromycota</taxon>
        <taxon>Mucoromycotina</taxon>
        <taxon>Mucoromycetes</taxon>
        <taxon>Mucorales</taxon>
        <taxon>Syncephalastraceae</taxon>
        <taxon>Syncephalastrum</taxon>
    </lineage>
</organism>
<dbReference type="InterPro" id="IPR001680">
    <property type="entry name" value="WD40_rpt"/>
</dbReference>
<dbReference type="OMA" id="GRINIWQ"/>
<protein>
    <submittedName>
        <fullName evidence="4">WD40-repeat-containing domain protein</fullName>
    </submittedName>
</protein>